<dbReference type="GO" id="GO:0006304">
    <property type="term" value="P:DNA modification"/>
    <property type="evidence" value="ECO:0007669"/>
    <property type="project" value="InterPro"/>
</dbReference>
<dbReference type="GO" id="GO:0003676">
    <property type="term" value="F:nucleic acid binding"/>
    <property type="evidence" value="ECO:0007669"/>
    <property type="project" value="InterPro"/>
</dbReference>
<dbReference type="EMBL" id="BARU01006528">
    <property type="protein sequence ID" value="GAH47434.1"/>
    <property type="molecule type" value="Genomic_DNA"/>
</dbReference>
<dbReference type="SUPFAM" id="SSF53335">
    <property type="entry name" value="S-adenosyl-L-methionine-dependent methyltransferases"/>
    <property type="match status" value="1"/>
</dbReference>
<dbReference type="EC" id="2.1.1.72" evidence="1"/>
<dbReference type="PROSITE" id="PS00092">
    <property type="entry name" value="N6_MTASE"/>
    <property type="match status" value="1"/>
</dbReference>
<evidence type="ECO:0000259" key="6">
    <source>
        <dbReference type="Pfam" id="PF07669"/>
    </source>
</evidence>
<accession>X1H0P6</accession>
<dbReference type="Gene3D" id="3.40.50.150">
    <property type="entry name" value="Vaccinia Virus protein VP39"/>
    <property type="match status" value="1"/>
</dbReference>
<organism evidence="7">
    <name type="scientific">marine sediment metagenome</name>
    <dbReference type="NCBI Taxonomy" id="412755"/>
    <lineage>
        <taxon>unclassified sequences</taxon>
        <taxon>metagenomes</taxon>
        <taxon>ecological metagenomes</taxon>
    </lineage>
</organism>
<keyword evidence="3" id="KW-0808">Transferase</keyword>
<dbReference type="PANTHER" id="PTHR33841">
    <property type="entry name" value="DNA METHYLTRANSFERASE YEEA-RELATED"/>
    <property type="match status" value="1"/>
</dbReference>
<evidence type="ECO:0000256" key="2">
    <source>
        <dbReference type="ARBA" id="ARBA00022603"/>
    </source>
</evidence>
<evidence type="ECO:0000313" key="7">
    <source>
        <dbReference type="EMBL" id="GAH47434.1"/>
    </source>
</evidence>
<dbReference type="InterPro" id="IPR002052">
    <property type="entry name" value="DNA_methylase_N6_adenine_CS"/>
</dbReference>
<dbReference type="GO" id="GO:0009007">
    <property type="term" value="F:site-specific DNA-methyltransferase (adenine-specific) activity"/>
    <property type="evidence" value="ECO:0007669"/>
    <property type="project" value="UniProtKB-EC"/>
</dbReference>
<sequence length="440" mass="49154">ETSVSLVGAELATISLTNQQFGPILMNLLVEETLEGFGPVDFRTLGVREFGTIYEGLLESELSVAEVDLVVDTDDRYAPAENRTPAVHMGEVYLHNASGARKATGTYFTKHFAVEHLLDHALEPALAEHLERLDKMDDRKAGESFFDFRMADIAMGSGHFLIAAADRIERRLSSYLTQRKLPVVTSELQRLRTSAKKELEKVGLISETYDIEDNLLLRRQIARRCIYGVDINPIASQLARLSLWIHTFVPGLPLSFLDHNIVCGNSLVGIATFEEVSDLLDISEGGLFAATAQILIGDAQKAIEKLARLSDANAAEIRRARKAYEEERKAIAPTERMFDILTAQRMPESEVAATAEAFKEGNELFLVGEHNKAKEFVRAMPPFHFPIAFPEVFLRDRAGFDVIVGNPPWEEATLEEDDFWARYAPGLQSLPQHEQEALKQ</sequence>
<feature type="non-terminal residue" evidence="7">
    <location>
        <position position="440"/>
    </location>
</feature>
<dbReference type="GO" id="GO:0032259">
    <property type="term" value="P:methylation"/>
    <property type="evidence" value="ECO:0007669"/>
    <property type="project" value="UniProtKB-KW"/>
</dbReference>
<proteinExistence type="predicted"/>
<comment type="caution">
    <text evidence="7">The sequence shown here is derived from an EMBL/GenBank/DDBJ whole genome shotgun (WGS) entry which is preliminary data.</text>
</comment>
<evidence type="ECO:0000256" key="4">
    <source>
        <dbReference type="ARBA" id="ARBA00022691"/>
    </source>
</evidence>
<dbReference type="InterPro" id="IPR029063">
    <property type="entry name" value="SAM-dependent_MTases_sf"/>
</dbReference>
<dbReference type="PRINTS" id="PR00507">
    <property type="entry name" value="N12N6MTFRASE"/>
</dbReference>
<gene>
    <name evidence="7" type="ORF">S03H2_12840</name>
</gene>
<dbReference type="AlphaFoldDB" id="X1H0P6"/>
<dbReference type="InterPro" id="IPR050953">
    <property type="entry name" value="N4_N6_ade-DNA_methylase"/>
</dbReference>
<evidence type="ECO:0000256" key="3">
    <source>
        <dbReference type="ARBA" id="ARBA00022679"/>
    </source>
</evidence>
<keyword evidence="2" id="KW-0489">Methyltransferase</keyword>
<dbReference type="PANTHER" id="PTHR33841:SF1">
    <property type="entry name" value="DNA METHYLTRANSFERASE A"/>
    <property type="match status" value="1"/>
</dbReference>
<evidence type="ECO:0000256" key="5">
    <source>
        <dbReference type="ARBA" id="ARBA00047942"/>
    </source>
</evidence>
<reference evidence="7" key="1">
    <citation type="journal article" date="2014" name="Front. Microbiol.">
        <title>High frequency of phylogenetically diverse reductive dehalogenase-homologous genes in deep subseafloor sedimentary metagenomes.</title>
        <authorList>
            <person name="Kawai M."/>
            <person name="Futagami T."/>
            <person name="Toyoda A."/>
            <person name="Takaki Y."/>
            <person name="Nishi S."/>
            <person name="Hori S."/>
            <person name="Arai W."/>
            <person name="Tsubouchi T."/>
            <person name="Morono Y."/>
            <person name="Uchiyama I."/>
            <person name="Ito T."/>
            <person name="Fujiyama A."/>
            <person name="Inagaki F."/>
            <person name="Takami H."/>
        </authorList>
    </citation>
    <scope>NUCLEOTIDE SEQUENCE</scope>
    <source>
        <strain evidence="7">Expedition CK06-06</strain>
    </source>
</reference>
<keyword evidence="4" id="KW-0949">S-adenosyl-L-methionine</keyword>
<feature type="domain" description="Type II methyltransferase M.TaqI-like" evidence="6">
    <location>
        <begin position="225"/>
        <end position="413"/>
    </location>
</feature>
<protein>
    <recommendedName>
        <fullName evidence="1">site-specific DNA-methyltransferase (adenine-specific)</fullName>
        <ecNumber evidence="1">2.1.1.72</ecNumber>
    </recommendedName>
</protein>
<comment type="catalytic activity">
    <reaction evidence="5">
        <text>a 2'-deoxyadenosine in DNA + S-adenosyl-L-methionine = an N(6)-methyl-2'-deoxyadenosine in DNA + S-adenosyl-L-homocysteine + H(+)</text>
        <dbReference type="Rhea" id="RHEA:15197"/>
        <dbReference type="Rhea" id="RHEA-COMP:12418"/>
        <dbReference type="Rhea" id="RHEA-COMP:12419"/>
        <dbReference type="ChEBI" id="CHEBI:15378"/>
        <dbReference type="ChEBI" id="CHEBI:57856"/>
        <dbReference type="ChEBI" id="CHEBI:59789"/>
        <dbReference type="ChEBI" id="CHEBI:90615"/>
        <dbReference type="ChEBI" id="CHEBI:90616"/>
        <dbReference type="EC" id="2.1.1.72"/>
    </reaction>
</comment>
<evidence type="ECO:0000256" key="1">
    <source>
        <dbReference type="ARBA" id="ARBA00011900"/>
    </source>
</evidence>
<name>X1H0P6_9ZZZZ</name>
<dbReference type="InterPro" id="IPR011639">
    <property type="entry name" value="MethylTrfase_TaqI-like_dom"/>
</dbReference>
<dbReference type="Pfam" id="PF07669">
    <property type="entry name" value="Eco57I"/>
    <property type="match status" value="1"/>
</dbReference>
<feature type="non-terminal residue" evidence="7">
    <location>
        <position position="1"/>
    </location>
</feature>